<name>A0A485LYE3_9ZZZZ</name>
<sequence length="186" mass="21851">MESLSEQFLAFAATVAAGLTAGFFYNYYRELRRAFKFRKRATILGDIVFWLVTTAMIFLALLRGNWGEVRLYVFVGLFLGAFFYYWLLSAPVSRFLRFKFQVLKKTWRLFVRCMRIIWTAALFPFRLIILAVSLPLEFLGGLLQRAVKKLKTAWYNLAGKRVERGLEGARAGLSRLFFWKKRKKEE</sequence>
<reference evidence="2" key="1">
    <citation type="submission" date="2019-03" db="EMBL/GenBank/DDBJ databases">
        <authorList>
            <person name="Hao L."/>
        </authorList>
    </citation>
    <scope>NUCLEOTIDE SEQUENCE</scope>
</reference>
<dbReference type="NCBIfam" id="TIGR02893">
    <property type="entry name" value="spore_yabQ"/>
    <property type="match status" value="1"/>
</dbReference>
<evidence type="ECO:0000256" key="1">
    <source>
        <dbReference type="SAM" id="Phobius"/>
    </source>
</evidence>
<proteinExistence type="predicted"/>
<dbReference type="InterPro" id="IPR019074">
    <property type="entry name" value="YabQ"/>
</dbReference>
<dbReference type="EMBL" id="CAADRN010000085">
    <property type="protein sequence ID" value="VFU12459.1"/>
    <property type="molecule type" value="Genomic_DNA"/>
</dbReference>
<feature type="transmembrane region" description="Helical" evidence="1">
    <location>
        <begin position="109"/>
        <end position="134"/>
    </location>
</feature>
<feature type="transmembrane region" description="Helical" evidence="1">
    <location>
        <begin position="40"/>
        <end position="63"/>
    </location>
</feature>
<gene>
    <name evidence="2" type="ORF">SCFA_1750004</name>
</gene>
<evidence type="ECO:0000313" key="2">
    <source>
        <dbReference type="EMBL" id="VFU12459.1"/>
    </source>
</evidence>
<keyword evidence="1" id="KW-0472">Membrane</keyword>
<feature type="transmembrane region" description="Helical" evidence="1">
    <location>
        <begin position="6"/>
        <end position="28"/>
    </location>
</feature>
<feature type="transmembrane region" description="Helical" evidence="1">
    <location>
        <begin position="69"/>
        <end position="88"/>
    </location>
</feature>
<organism evidence="2">
    <name type="scientific">anaerobic digester metagenome</name>
    <dbReference type="NCBI Taxonomy" id="1263854"/>
    <lineage>
        <taxon>unclassified sequences</taxon>
        <taxon>metagenomes</taxon>
        <taxon>ecological metagenomes</taxon>
    </lineage>
</organism>
<keyword evidence="1" id="KW-0812">Transmembrane</keyword>
<dbReference type="Pfam" id="PF09578">
    <property type="entry name" value="Spore_YabQ"/>
    <property type="match status" value="1"/>
</dbReference>
<keyword evidence="1" id="KW-1133">Transmembrane helix</keyword>
<accession>A0A485LYE3</accession>
<dbReference type="AlphaFoldDB" id="A0A485LYE3"/>
<protein>
    <submittedName>
        <fullName evidence="2">Spore cortex protein YabQ (Spore_YabQ)</fullName>
    </submittedName>
</protein>